<reference evidence="1" key="1">
    <citation type="submission" date="2023-04" db="EMBL/GenBank/DDBJ databases">
        <title>Draft Genome sequencing of Naganishia species isolated from polar environments using Oxford Nanopore Technology.</title>
        <authorList>
            <person name="Leo P."/>
            <person name="Venkateswaran K."/>
        </authorList>
    </citation>
    <scope>NUCLEOTIDE SEQUENCE</scope>
    <source>
        <strain evidence="1">DBVPG 5303</strain>
    </source>
</reference>
<dbReference type="Proteomes" id="UP001234202">
    <property type="component" value="Unassembled WGS sequence"/>
</dbReference>
<evidence type="ECO:0000313" key="1">
    <source>
        <dbReference type="EMBL" id="KAJ9117404.1"/>
    </source>
</evidence>
<evidence type="ECO:0000313" key="2">
    <source>
        <dbReference type="Proteomes" id="UP001234202"/>
    </source>
</evidence>
<protein>
    <submittedName>
        <fullName evidence="1">Uncharacterized protein</fullName>
    </submittedName>
</protein>
<sequence>MTSSSANTLNFTFDPCPRTEGFRKGWTANLEGSSAEPRMLGEALGSEQGSRYHPDTSMREESTKARDAFASVLASVESSSAIAENLDKIARHVEAKACKGRSLSSCRAKGSSATIDSGTKLLLTISELQGVPREYLGERTAGSSSEKGISIFRRGLDIDPILEFCEIQSTREKAYRHLYNKGTPANETVLAELLALRQEKAVLLGYPNWAAYEMEPGMINNVTDAQIFWLETRHVIDPEADLEFLHMQKIMADRNVDKVRLWDLAYAQNLLKSQVLAGFDPKSTLQYFQVDKVFPGLRDIVQSMFGLRFEEVVNAETWHPSVTAFCIYDTTSGEDKLIGRIFFDLFARDGEQDGFWGTTIRKPILNSQLGEVIVVSSLSSAPGACMSCQQVKEGFRVFGHCVHVLLAVSQYARFSGLTDIEPDFAGMSSQLLGHWLQDPRLFGFATNKDGEKIPEADMVKLLNAEKIGQATLRRRWMVDCRISLQLHIASKDQLSDVCAFVGSLFEEYGKLNLPGDIHPHHGLVALVNGFRGSRLYGRLLAEVIACDIYQVLQQNGNVNLKTYRELILEKGSSRDAKDMINDLLGRPYGLKAFGDWLHSTTQQYEKGTAATK</sequence>
<dbReference type="EMBL" id="JASBWV010000032">
    <property type="protein sequence ID" value="KAJ9117404.1"/>
    <property type="molecule type" value="Genomic_DNA"/>
</dbReference>
<proteinExistence type="predicted"/>
<accession>A0ACC2X248</accession>
<gene>
    <name evidence="1" type="ORF">QFC24_006500</name>
</gene>
<name>A0ACC2X248_9TREE</name>
<comment type="caution">
    <text evidence="1">The sequence shown here is derived from an EMBL/GenBank/DDBJ whole genome shotgun (WGS) entry which is preliminary data.</text>
</comment>
<organism evidence="1 2">
    <name type="scientific">Naganishia onofrii</name>
    <dbReference type="NCBI Taxonomy" id="1851511"/>
    <lineage>
        <taxon>Eukaryota</taxon>
        <taxon>Fungi</taxon>
        <taxon>Dikarya</taxon>
        <taxon>Basidiomycota</taxon>
        <taxon>Agaricomycotina</taxon>
        <taxon>Tremellomycetes</taxon>
        <taxon>Filobasidiales</taxon>
        <taxon>Filobasidiaceae</taxon>
        <taxon>Naganishia</taxon>
    </lineage>
</organism>
<keyword evidence="2" id="KW-1185">Reference proteome</keyword>